<name>A0ABQ9FHM6_TEGGR</name>
<organism evidence="4 5">
    <name type="scientific">Tegillarca granosa</name>
    <name type="common">Malaysian cockle</name>
    <name type="synonym">Anadara granosa</name>
    <dbReference type="NCBI Taxonomy" id="220873"/>
    <lineage>
        <taxon>Eukaryota</taxon>
        <taxon>Metazoa</taxon>
        <taxon>Spiralia</taxon>
        <taxon>Lophotrochozoa</taxon>
        <taxon>Mollusca</taxon>
        <taxon>Bivalvia</taxon>
        <taxon>Autobranchia</taxon>
        <taxon>Pteriomorphia</taxon>
        <taxon>Arcoida</taxon>
        <taxon>Arcoidea</taxon>
        <taxon>Arcidae</taxon>
        <taxon>Tegillarca</taxon>
    </lineage>
</organism>
<accession>A0ABQ9FHM6</accession>
<dbReference type="PANTHER" id="PTHR11360">
    <property type="entry name" value="MONOCARBOXYLATE TRANSPORTER"/>
    <property type="match status" value="1"/>
</dbReference>
<feature type="domain" description="Major facilitator superfamily (MFS) profile" evidence="3">
    <location>
        <begin position="1"/>
        <end position="338"/>
    </location>
</feature>
<dbReference type="InterPro" id="IPR050327">
    <property type="entry name" value="Proton-linked_MCT"/>
</dbReference>
<feature type="transmembrane region" description="Helical" evidence="2">
    <location>
        <begin position="315"/>
        <end position="337"/>
    </location>
</feature>
<dbReference type="Gene3D" id="1.20.1250.20">
    <property type="entry name" value="MFS general substrate transporter like domains"/>
    <property type="match status" value="1"/>
</dbReference>
<gene>
    <name evidence="4" type="ORF">KUTeg_007821</name>
</gene>
<protein>
    <recommendedName>
        <fullName evidence="3">Major facilitator superfamily (MFS) profile domain-containing protein</fullName>
    </recommendedName>
</protein>
<dbReference type="InterPro" id="IPR020846">
    <property type="entry name" value="MFS_dom"/>
</dbReference>
<evidence type="ECO:0000256" key="1">
    <source>
        <dbReference type="ARBA" id="ARBA00004141"/>
    </source>
</evidence>
<dbReference type="PROSITE" id="PS50850">
    <property type="entry name" value="MFS"/>
    <property type="match status" value="1"/>
</dbReference>
<feature type="transmembrane region" description="Helical" evidence="2">
    <location>
        <begin position="43"/>
        <end position="66"/>
    </location>
</feature>
<evidence type="ECO:0000256" key="2">
    <source>
        <dbReference type="SAM" id="Phobius"/>
    </source>
</evidence>
<keyword evidence="2" id="KW-0472">Membrane</keyword>
<feature type="transmembrane region" description="Helical" evidence="2">
    <location>
        <begin position="250"/>
        <end position="270"/>
    </location>
</feature>
<dbReference type="Pfam" id="PF07690">
    <property type="entry name" value="MFS_1"/>
    <property type="match status" value="1"/>
</dbReference>
<sequence length="492" mass="53450">MTFGPLSSVLVNRFGCRIVMVTGCIICAISVLATSFVRNLSDMYGSFSLFYGLGTCLCISPIMTIAPDYFDKYITVAVGIITAGSSIGTLVMAPLSQVLIDTIGWRNTFRFFTGTCIFSAVCCSFVKPVAKKKSPLQNLRQSPARLLMQELKLWKNRVFVIWTMAITCVMFGFYIPYVHLVSYAITVGVSPEKGSIIVMILGGCTAFGRVFFGKVVQSGILNRLHMHQLSMVVTGTGVMLLPLIKSFEGIIVYVLCVGLVDGCYVVLLPVLTATLVGADNAVLAWGFLVGTSSITFTLGPPVAGALYDAFGSYNVAFHCAGIPIIGGALLLLLIPWAQRTSQSNNIMITISDSRITDDYDFADDLLESNRMAKSNMSTMTLNADQSTGNVKSSDVKLIPKTPAKTYRDQSTLTSPGSGIGTADIHHALSLLHENASLLATILDQKKDEIQAEQNKDLLRSTTWSRSEMLQKRMNALTLLMNRSGKCIHRLAT</sequence>
<dbReference type="Proteomes" id="UP001217089">
    <property type="component" value="Unassembled WGS sequence"/>
</dbReference>
<feature type="transmembrane region" description="Helical" evidence="2">
    <location>
        <begin position="73"/>
        <end position="96"/>
    </location>
</feature>
<comment type="caution">
    <text evidence="4">The sequence shown here is derived from an EMBL/GenBank/DDBJ whole genome shotgun (WGS) entry which is preliminary data.</text>
</comment>
<feature type="transmembrane region" description="Helical" evidence="2">
    <location>
        <begin position="282"/>
        <end position="303"/>
    </location>
</feature>
<keyword evidence="2" id="KW-1133">Transmembrane helix</keyword>
<dbReference type="EMBL" id="JARBDR010000337">
    <property type="protein sequence ID" value="KAJ8315671.1"/>
    <property type="molecule type" value="Genomic_DNA"/>
</dbReference>
<feature type="transmembrane region" description="Helical" evidence="2">
    <location>
        <begin position="158"/>
        <end position="175"/>
    </location>
</feature>
<dbReference type="PANTHER" id="PTHR11360:SF284">
    <property type="entry name" value="EG:103B4.3 PROTEIN-RELATED"/>
    <property type="match status" value="1"/>
</dbReference>
<dbReference type="SUPFAM" id="SSF103473">
    <property type="entry name" value="MFS general substrate transporter"/>
    <property type="match status" value="1"/>
</dbReference>
<evidence type="ECO:0000259" key="3">
    <source>
        <dbReference type="PROSITE" id="PS50850"/>
    </source>
</evidence>
<dbReference type="InterPro" id="IPR011701">
    <property type="entry name" value="MFS"/>
</dbReference>
<feature type="transmembrane region" description="Helical" evidence="2">
    <location>
        <begin position="18"/>
        <end position="37"/>
    </location>
</feature>
<evidence type="ECO:0000313" key="4">
    <source>
        <dbReference type="EMBL" id="KAJ8315671.1"/>
    </source>
</evidence>
<keyword evidence="5" id="KW-1185">Reference proteome</keyword>
<keyword evidence="2" id="KW-0812">Transmembrane</keyword>
<evidence type="ECO:0000313" key="5">
    <source>
        <dbReference type="Proteomes" id="UP001217089"/>
    </source>
</evidence>
<feature type="transmembrane region" description="Helical" evidence="2">
    <location>
        <begin position="195"/>
        <end position="212"/>
    </location>
</feature>
<reference evidence="4 5" key="1">
    <citation type="submission" date="2022-12" db="EMBL/GenBank/DDBJ databases">
        <title>Chromosome-level genome of Tegillarca granosa.</title>
        <authorList>
            <person name="Kim J."/>
        </authorList>
    </citation>
    <scope>NUCLEOTIDE SEQUENCE [LARGE SCALE GENOMIC DNA]</scope>
    <source>
        <strain evidence="4">Teg-2019</strain>
        <tissue evidence="4">Adductor muscle</tissue>
    </source>
</reference>
<feature type="transmembrane region" description="Helical" evidence="2">
    <location>
        <begin position="224"/>
        <end position="244"/>
    </location>
</feature>
<comment type="subcellular location">
    <subcellularLocation>
        <location evidence="1">Membrane</location>
        <topology evidence="1">Multi-pass membrane protein</topology>
    </subcellularLocation>
</comment>
<dbReference type="CDD" id="cd17352">
    <property type="entry name" value="MFS_MCT_SLC16"/>
    <property type="match status" value="1"/>
</dbReference>
<dbReference type="InterPro" id="IPR036259">
    <property type="entry name" value="MFS_trans_sf"/>
</dbReference>
<proteinExistence type="predicted"/>